<accession>A0AAJ6P1I6</accession>
<dbReference type="AlphaFoldDB" id="A0AAJ6P1I6"/>
<comment type="caution">
    <text evidence="1">The sequence shown here is derived from an EMBL/GenBank/DDBJ whole genome shotgun (WGS) entry which is preliminary data.</text>
</comment>
<dbReference type="Pfam" id="PF05944">
    <property type="entry name" value="Phage_term_smal"/>
    <property type="match status" value="1"/>
</dbReference>
<organism evidence="1 2">
    <name type="scientific">Phocoenobacter skyensis</name>
    <dbReference type="NCBI Taxonomy" id="97481"/>
    <lineage>
        <taxon>Bacteria</taxon>
        <taxon>Pseudomonadati</taxon>
        <taxon>Pseudomonadota</taxon>
        <taxon>Gammaproteobacteria</taxon>
        <taxon>Pasteurellales</taxon>
        <taxon>Pasteurellaceae</taxon>
        <taxon>Phocoenobacter</taxon>
    </lineage>
</organism>
<dbReference type="InterPro" id="IPR010270">
    <property type="entry name" value="Phage_P2_GpM"/>
</dbReference>
<protein>
    <submittedName>
        <fullName evidence="1">Phage terminase small subunit</fullName>
    </submittedName>
</protein>
<name>A0AAJ6P1I6_9PAST</name>
<dbReference type="RefSeq" id="WP_306384685.1">
    <property type="nucleotide sequence ID" value="NZ_JASAYN010000001.1"/>
</dbReference>
<dbReference type="Proteomes" id="UP001236239">
    <property type="component" value="Unassembled WGS sequence"/>
</dbReference>
<gene>
    <name evidence="1" type="primary">gpM</name>
    <name evidence="1" type="ORF">QJU93_09930</name>
</gene>
<evidence type="ECO:0000313" key="1">
    <source>
        <dbReference type="EMBL" id="MDP8173673.1"/>
    </source>
</evidence>
<reference evidence="1" key="1">
    <citation type="journal article" date="2023" name="Front. Microbiol.">
        <title>Phylogeography and host specificity of Pasteurellaceae pathogenic to sea-farmed fish in the north-east Atlantic.</title>
        <authorList>
            <person name="Gulla S."/>
            <person name="Colquhoun D.J."/>
            <person name="Olsen A.B."/>
            <person name="Spilsberg B."/>
            <person name="Lagesen K."/>
            <person name="Aakesson C.P."/>
            <person name="Strom S."/>
            <person name="Manji F."/>
            <person name="Birkbeck T.H."/>
            <person name="Nilsen H.K."/>
        </authorList>
    </citation>
    <scope>NUCLEOTIDE SEQUENCE</scope>
    <source>
        <strain evidence="1">TW16_20</strain>
    </source>
</reference>
<sequence>MALREQQQRMRAEQKLAKEQARRLTGAVEPLGNHQHSILEIALKNDVNKIRSMPTLADRAVYKRDHFLPKWLPYVHDYFNKKEQYQNEIIGYCIVYLFDVGDLTQALELSQLAIDDGQQPPAIIKSTLTTFVARQVFDFTEKMATAGQSFEPYFSQTFKNVATQWKLHEKIQAKWYKLAGNLLITSNGKAHPASNNDPERLTFAVQLFNRAYQLDHRVGVTTAIERCIMRLKKLASFGIELNHTQLKNKEASKEPQPVRGLTLDKTDINVSRIIELLNAPPLSFDEIKEKYHLKNIKQEAEKGEENA</sequence>
<proteinExistence type="predicted"/>
<evidence type="ECO:0000313" key="2">
    <source>
        <dbReference type="Proteomes" id="UP001236239"/>
    </source>
</evidence>
<dbReference type="GO" id="GO:0004519">
    <property type="term" value="F:endonuclease activity"/>
    <property type="evidence" value="ECO:0007669"/>
    <property type="project" value="InterPro"/>
</dbReference>
<dbReference type="GO" id="GO:0003677">
    <property type="term" value="F:DNA binding"/>
    <property type="evidence" value="ECO:0007669"/>
    <property type="project" value="InterPro"/>
</dbReference>
<dbReference type="EMBL" id="JASAYQ010000021">
    <property type="protein sequence ID" value="MDP8173673.1"/>
    <property type="molecule type" value="Genomic_DNA"/>
</dbReference>